<reference evidence="2" key="2">
    <citation type="submission" date="2022-01" db="EMBL/GenBank/DDBJ databases">
        <authorList>
            <person name="Zivanovic Y."/>
            <person name="Moreira D."/>
            <person name="Lopez-Garcia P."/>
        </authorList>
    </citation>
    <scope>NUCLEOTIDE SEQUENCE</scope>
    <source>
        <strain evidence="2">G9</strain>
    </source>
</reference>
<name>A0ABT6F278_9SYNE</name>
<evidence type="ECO:0000313" key="3">
    <source>
        <dbReference type="Proteomes" id="UP001154265"/>
    </source>
</evidence>
<gene>
    <name evidence="2" type="ORF">L3556_13500</name>
</gene>
<protein>
    <submittedName>
        <fullName evidence="2">ImmA/IrrE family metallo-endopeptidase</fullName>
    </submittedName>
</protein>
<dbReference type="Proteomes" id="UP001154265">
    <property type="component" value="Unassembled WGS sequence"/>
</dbReference>
<keyword evidence="3" id="KW-1185">Reference proteome</keyword>
<dbReference type="EMBL" id="JAKKUT010000006">
    <property type="protein sequence ID" value="MDG2991939.1"/>
    <property type="molecule type" value="Genomic_DNA"/>
</dbReference>
<evidence type="ECO:0000313" key="2">
    <source>
        <dbReference type="EMBL" id="MDG2991939.1"/>
    </source>
</evidence>
<sequence>MILQREVTIQFFQNLSPHTDPCSNFFREGKPMTQALTMSAILSKVAQLGFPKKYIKEMGLPSWWADELNKNPASVLEGAGHIAQRLNLDLKSLLAENESPQFKPLPHTKFKYHLQGKKNIPEMAHQLASWLAEVVAKVTATEYRPIPDNAPQIRAEILAQYPQVTLESLLAYCWEHGIAVAYFNHYPDKSRKITGMIQWQDSKPVIILSGKSTIPARLAFNLSHELGHLALGHIQLGQGILVDDTIDPASEDQEEIASTEIAVKLLVNQLDNYFGTRKFKNARNFQSNIQKILEHDSTIDPCAIAFNYCWHNTDHWGLSIELAKYLGCAKGGDQMINSILCKQIEWSNLTDDQADYLEQILGV</sequence>
<evidence type="ECO:0000259" key="1">
    <source>
        <dbReference type="Pfam" id="PF06114"/>
    </source>
</evidence>
<dbReference type="Gene3D" id="1.10.10.2910">
    <property type="match status" value="1"/>
</dbReference>
<comment type="caution">
    <text evidence="2">The sequence shown here is derived from an EMBL/GenBank/DDBJ whole genome shotgun (WGS) entry which is preliminary data.</text>
</comment>
<feature type="domain" description="IrrE N-terminal-like" evidence="1">
    <location>
        <begin position="176"/>
        <end position="268"/>
    </location>
</feature>
<accession>A0ABT6F278</accession>
<reference evidence="2" key="1">
    <citation type="journal article" date="2022" name="Genome Biol. Evol.">
        <title>A New Gene Family Diagnostic for Intracellular Biomineralization of Amorphous Ca Carbonates by Cyanobacteria.</title>
        <authorList>
            <person name="Benzerara K."/>
            <person name="Duprat E."/>
            <person name="Bitard-Feildel T."/>
            <person name="Caumes G."/>
            <person name="Cassier-Chauvat C."/>
            <person name="Chauvat F."/>
            <person name="Dezi M."/>
            <person name="Diop S.I."/>
            <person name="Gaschignard G."/>
            <person name="Gorgen S."/>
            <person name="Gugger M."/>
            <person name="Lopez-Garcia P."/>
            <person name="Millet M."/>
            <person name="Skouri-Panet F."/>
            <person name="Moreira D."/>
            <person name="Callebaut I."/>
        </authorList>
    </citation>
    <scope>NUCLEOTIDE SEQUENCE</scope>
    <source>
        <strain evidence="2">G9</strain>
    </source>
</reference>
<dbReference type="RefSeq" id="WP_277867869.1">
    <property type="nucleotide sequence ID" value="NZ_JAKKUT010000006.1"/>
</dbReference>
<proteinExistence type="predicted"/>
<organism evidence="2 3">
    <name type="scientific">Candidatus Synechococcus calcipolaris G9</name>
    <dbReference type="NCBI Taxonomy" id="1497997"/>
    <lineage>
        <taxon>Bacteria</taxon>
        <taxon>Bacillati</taxon>
        <taxon>Cyanobacteriota</taxon>
        <taxon>Cyanophyceae</taxon>
        <taxon>Synechococcales</taxon>
        <taxon>Synechococcaceae</taxon>
        <taxon>Synechococcus</taxon>
    </lineage>
</organism>
<dbReference type="InterPro" id="IPR010359">
    <property type="entry name" value="IrrE_HExxH"/>
</dbReference>
<dbReference type="Pfam" id="PF06114">
    <property type="entry name" value="Peptidase_M78"/>
    <property type="match status" value="1"/>
</dbReference>